<proteinExistence type="inferred from homology"/>
<comment type="similarity">
    <text evidence="1">Belongs to the D-isomer specific 2-hydroxyacid dehydrogenase family.</text>
</comment>
<keyword evidence="2" id="KW-0560">Oxidoreductase</keyword>
<keyword evidence="3" id="KW-0520">NAD</keyword>
<evidence type="ECO:0000259" key="4">
    <source>
        <dbReference type="Pfam" id="PF00389"/>
    </source>
</evidence>
<feature type="domain" description="D-isomer specific 2-hydroxyacid dehydrogenase catalytic" evidence="4">
    <location>
        <begin position="38"/>
        <end position="108"/>
    </location>
</feature>
<evidence type="ECO:0000256" key="3">
    <source>
        <dbReference type="ARBA" id="ARBA00023027"/>
    </source>
</evidence>
<dbReference type="Proteomes" id="UP001519887">
    <property type="component" value="Unassembled WGS sequence"/>
</dbReference>
<dbReference type="InterPro" id="IPR006139">
    <property type="entry name" value="D-isomer_2_OHA_DH_cat_dom"/>
</dbReference>
<name>A0ABS7C8R1_9BACL</name>
<dbReference type="Pfam" id="PF00389">
    <property type="entry name" value="2-Hacid_dh"/>
    <property type="match status" value="1"/>
</dbReference>
<dbReference type="Gene3D" id="3.40.50.720">
    <property type="entry name" value="NAD(P)-binding Rossmann-like Domain"/>
    <property type="match status" value="1"/>
</dbReference>
<gene>
    <name evidence="5" type="ORF">K0U00_24770</name>
</gene>
<dbReference type="EMBL" id="JAHZIK010000796">
    <property type="protein sequence ID" value="MBW7457258.1"/>
    <property type="molecule type" value="Genomic_DNA"/>
</dbReference>
<dbReference type="PANTHER" id="PTHR43761:SF1">
    <property type="entry name" value="D-ISOMER SPECIFIC 2-HYDROXYACID DEHYDROGENASE CATALYTIC DOMAIN-CONTAINING PROTEIN-RELATED"/>
    <property type="match status" value="1"/>
</dbReference>
<dbReference type="SUPFAM" id="SSF52283">
    <property type="entry name" value="Formate/glycerate dehydrogenase catalytic domain-like"/>
    <property type="match status" value="1"/>
</dbReference>
<evidence type="ECO:0000313" key="5">
    <source>
        <dbReference type="EMBL" id="MBW7457258.1"/>
    </source>
</evidence>
<sequence length="108" mass="11726">MSEQALTIAVTDYGFPNLDQEEAILSPMGFTFIKGQCRTPEEVAALCGNADAILTQWAPLTAEAIHALKRCRIIVRYGIGVDNVDLEAAAERNIPVVNIPDYAVHEVA</sequence>
<evidence type="ECO:0000313" key="6">
    <source>
        <dbReference type="Proteomes" id="UP001519887"/>
    </source>
</evidence>
<feature type="non-terminal residue" evidence="5">
    <location>
        <position position="108"/>
    </location>
</feature>
<evidence type="ECO:0000256" key="1">
    <source>
        <dbReference type="ARBA" id="ARBA00005854"/>
    </source>
</evidence>
<reference evidence="5 6" key="1">
    <citation type="submission" date="2021-07" db="EMBL/GenBank/DDBJ databases">
        <title>Paenibacillus radiodurans sp. nov., isolated from the southeastern edge of Tengger Desert.</title>
        <authorList>
            <person name="Zhang G."/>
        </authorList>
    </citation>
    <scope>NUCLEOTIDE SEQUENCE [LARGE SCALE GENOMIC DNA]</scope>
    <source>
        <strain evidence="5 6">CCM 7311</strain>
    </source>
</reference>
<dbReference type="InterPro" id="IPR050418">
    <property type="entry name" value="D-iso_2-hydroxyacid_DH_PdxB"/>
</dbReference>
<organism evidence="5 6">
    <name type="scientific">Paenibacillus sepulcri</name>
    <dbReference type="NCBI Taxonomy" id="359917"/>
    <lineage>
        <taxon>Bacteria</taxon>
        <taxon>Bacillati</taxon>
        <taxon>Bacillota</taxon>
        <taxon>Bacilli</taxon>
        <taxon>Bacillales</taxon>
        <taxon>Paenibacillaceae</taxon>
        <taxon>Paenibacillus</taxon>
    </lineage>
</organism>
<dbReference type="PANTHER" id="PTHR43761">
    <property type="entry name" value="D-ISOMER SPECIFIC 2-HYDROXYACID DEHYDROGENASE FAMILY PROTEIN (AFU_ORTHOLOGUE AFUA_1G13630)"/>
    <property type="match status" value="1"/>
</dbReference>
<evidence type="ECO:0000256" key="2">
    <source>
        <dbReference type="ARBA" id="ARBA00023002"/>
    </source>
</evidence>
<comment type="caution">
    <text evidence="5">The sequence shown here is derived from an EMBL/GenBank/DDBJ whole genome shotgun (WGS) entry which is preliminary data.</text>
</comment>
<keyword evidence="6" id="KW-1185">Reference proteome</keyword>
<accession>A0ABS7C8R1</accession>
<protein>
    <submittedName>
        <fullName evidence="5">C-terminal binding protein</fullName>
    </submittedName>
</protein>